<dbReference type="PANTHER" id="PTHR11771">
    <property type="entry name" value="LIPOXYGENASE"/>
    <property type="match status" value="1"/>
</dbReference>
<dbReference type="SUPFAM" id="SSF48484">
    <property type="entry name" value="Lipoxigenase"/>
    <property type="match status" value="1"/>
</dbReference>
<feature type="domain" description="Lipoxygenase" evidence="3">
    <location>
        <begin position="203"/>
        <end position="661"/>
    </location>
</feature>
<dbReference type="PROSITE" id="PS51393">
    <property type="entry name" value="LIPOXYGENASE_3"/>
    <property type="match status" value="1"/>
</dbReference>
<dbReference type="InterPro" id="IPR013819">
    <property type="entry name" value="LipOase_C"/>
</dbReference>
<gene>
    <name evidence="4" type="ORF">SAMN02745132_04826</name>
</gene>
<dbReference type="GO" id="GO:0016702">
    <property type="term" value="F:oxidoreductase activity, acting on single donors with incorporation of molecular oxygen, incorporation of two atoms of oxygen"/>
    <property type="evidence" value="ECO:0007669"/>
    <property type="project" value="InterPro"/>
</dbReference>
<keyword evidence="1" id="KW-0479">Metal-binding</keyword>
<sequence>MPQHDDDADNSRKDALDLARKIHRFNYTEFPGAVIHGNVGCQEIQDASAWQYRGTIYELEDNFGVNDHDSDFSGVRLFEATLAYWDKHIDAVIEYYQDPVGQYAAEAFSIALSNRFDGDGHIEVDVMDAVLWLLPPRKCNTVDELDFYPTFCSDHPEYGQRVKQWVKPAYDDDFRNDDLIGWLMTASPTPLFNYFKPYTEHMAKFPVTNYHFNRVAGFENDDLDQAMAEGRLFYTDFEFFHDQSVAWTTLENVGGRLFAGIALFAVPSNGKGLKTVAIQPTQDHLGHGIFDPAYWSFLGWAGYGANPRPPSKIITPADNYWAWQMAKNSITTMTSMAGVVDHLSTHIYLGPIPVAYFRNITEKHPLRALLDTHLMALVTNNHAGVFFYTPEAKEPDDQSPTDYPSPFHGLLTGAIQKLSGFSSVSFATATINKKNTYDFFEHSTPFDRHSDPAYSQLESYPQHDDNEMFPIIHDWVNSYIRLYYESNEDVINDKELQNFLWETRYRGEVAGFPEKADSVTELVDIVTRIIYWMSVNHAFTGFASFMKLGALGFYGDKPIEPTWGYTEKDWLNICPPMNTGAGLFFFSRLFTDLPEDWHRSLGKYPKGQFRHDSDVYPHLVRFQSRLRALDQDLRDKYASSDWKFGMYDLRMPSTITVSPWN</sequence>
<accession>A0A1T4W935</accession>
<dbReference type="AlphaFoldDB" id="A0A1T4W935"/>
<organism evidence="4 5">
    <name type="scientific">Enterovibrio nigricans DSM 22720</name>
    <dbReference type="NCBI Taxonomy" id="1121868"/>
    <lineage>
        <taxon>Bacteria</taxon>
        <taxon>Pseudomonadati</taxon>
        <taxon>Pseudomonadota</taxon>
        <taxon>Gammaproteobacteria</taxon>
        <taxon>Vibrionales</taxon>
        <taxon>Vibrionaceae</taxon>
        <taxon>Enterovibrio</taxon>
    </lineage>
</organism>
<dbReference type="InterPro" id="IPR036226">
    <property type="entry name" value="LipOase_C_sf"/>
</dbReference>
<evidence type="ECO:0000256" key="1">
    <source>
        <dbReference type="ARBA" id="ARBA00022723"/>
    </source>
</evidence>
<keyword evidence="5" id="KW-1185">Reference proteome</keyword>
<evidence type="ECO:0000313" key="5">
    <source>
        <dbReference type="Proteomes" id="UP000190162"/>
    </source>
</evidence>
<dbReference type="Gene3D" id="3.10.450.60">
    <property type="match status" value="1"/>
</dbReference>
<proteinExistence type="predicted"/>
<reference evidence="5" key="1">
    <citation type="submission" date="2017-02" db="EMBL/GenBank/DDBJ databases">
        <authorList>
            <person name="Varghese N."/>
            <person name="Submissions S."/>
        </authorList>
    </citation>
    <scope>NUCLEOTIDE SEQUENCE [LARGE SCALE GENOMIC DNA]</scope>
    <source>
        <strain evidence="5">DSM 22720</strain>
    </source>
</reference>
<evidence type="ECO:0000259" key="3">
    <source>
        <dbReference type="PROSITE" id="PS51393"/>
    </source>
</evidence>
<dbReference type="EMBL" id="FUXU01000182">
    <property type="protein sequence ID" value="SKA73707.1"/>
    <property type="molecule type" value="Genomic_DNA"/>
</dbReference>
<dbReference type="InterPro" id="IPR000907">
    <property type="entry name" value="LipOase"/>
</dbReference>
<dbReference type="GO" id="GO:0034440">
    <property type="term" value="P:lipid oxidation"/>
    <property type="evidence" value="ECO:0007669"/>
    <property type="project" value="InterPro"/>
</dbReference>
<evidence type="ECO:0000256" key="2">
    <source>
        <dbReference type="ARBA" id="ARBA00023002"/>
    </source>
</evidence>
<dbReference type="Proteomes" id="UP000190162">
    <property type="component" value="Unassembled WGS sequence"/>
</dbReference>
<dbReference type="RefSeq" id="WP_244556731.1">
    <property type="nucleotide sequence ID" value="NZ_FUXU01000182.1"/>
</dbReference>
<protein>
    <submittedName>
        <fullName evidence="4">Lipoxygenase</fullName>
    </submittedName>
</protein>
<dbReference type="Pfam" id="PF00305">
    <property type="entry name" value="Lipoxygenase"/>
    <property type="match status" value="1"/>
</dbReference>
<dbReference type="GO" id="GO:0046872">
    <property type="term" value="F:metal ion binding"/>
    <property type="evidence" value="ECO:0007669"/>
    <property type="project" value="UniProtKB-KW"/>
</dbReference>
<keyword evidence="2" id="KW-0560">Oxidoreductase</keyword>
<evidence type="ECO:0000313" key="4">
    <source>
        <dbReference type="EMBL" id="SKA73707.1"/>
    </source>
</evidence>
<name>A0A1T4W935_9GAMM</name>
<dbReference type="Gene3D" id="1.20.245.10">
    <property type="entry name" value="Lipoxygenase-1, Domain 5"/>
    <property type="match status" value="1"/>
</dbReference>